<reference evidence="2 3" key="1">
    <citation type="submission" date="2014-05" db="EMBL/GenBank/DDBJ databases">
        <authorList>
            <person name="Garcia E."/>
        </authorList>
    </citation>
    <scope>NUCLEOTIDE SEQUENCE [LARGE SCALE GENOMIC DNA]</scope>
</reference>
<dbReference type="KEGG" id="vg:40100397"/>
<dbReference type="EMBL" id="LK392619">
    <property type="protein sequence ID" value="CDS43810.1"/>
    <property type="molecule type" value="Genomic_DNA"/>
</dbReference>
<evidence type="ECO:0000313" key="3">
    <source>
        <dbReference type="Proteomes" id="UP000027387"/>
    </source>
</evidence>
<dbReference type="RefSeq" id="YP_009623591.1">
    <property type="nucleotide sequence ID" value="NC_042114.1"/>
</dbReference>
<reference evidence="2 3" key="2">
    <citation type="submission" date="2014-06" db="EMBL/GenBank/DDBJ databases">
        <title>Estudios estructurales y funcionales de la lisozima Cpl-7, del bacteriofago Cp-7 de neumococo.</title>
        <authorList>
            <person name="Diez-Martinez R."/>
        </authorList>
    </citation>
    <scope>NUCLEOTIDE SEQUENCE [LARGE SCALE GENOMIC DNA]</scope>
</reference>
<sequence length="74" mass="8081">MKPFSKSINWYPNNALDALKDEPETVAEVTPPATMPADTPAQEVPNYPAQAPASEVEGVEMNIDHENVVEEGEE</sequence>
<accession>A0A068YP66</accession>
<feature type="compositionally biased region" description="Low complexity" evidence="1">
    <location>
        <begin position="30"/>
        <end position="41"/>
    </location>
</feature>
<evidence type="ECO:0000313" key="2">
    <source>
        <dbReference type="EMBL" id="CDS43810.1"/>
    </source>
</evidence>
<dbReference type="GeneID" id="40100397"/>
<evidence type="ECO:0000256" key="1">
    <source>
        <dbReference type="SAM" id="MobiDB-lite"/>
    </source>
</evidence>
<protein>
    <submittedName>
        <fullName evidence="2">Uncharacterized protein</fullName>
    </submittedName>
</protein>
<organism evidence="2 3">
    <name type="scientific">Streptococcus phage Cp-7</name>
    <name type="common">Bacteriophage Cp-7</name>
    <dbReference type="NCBI Taxonomy" id="10748"/>
    <lineage>
        <taxon>Viruses</taxon>
        <taxon>Duplodnaviria</taxon>
        <taxon>Heunggongvirae</taxon>
        <taxon>Uroviricota</taxon>
        <taxon>Caudoviricetes</taxon>
        <taxon>Madridviridae</taxon>
        <taxon>Cepunavirus</taxon>
        <taxon>Cepunavirus Cp7</taxon>
    </lineage>
</organism>
<keyword evidence="3" id="KW-1185">Reference proteome</keyword>
<organismHost>
    <name type="scientific">Streptococcus pneumoniae</name>
    <dbReference type="NCBI Taxonomy" id="1313"/>
</organismHost>
<feature type="region of interest" description="Disordered" evidence="1">
    <location>
        <begin position="25"/>
        <end position="59"/>
    </location>
</feature>
<dbReference type="Proteomes" id="UP000027387">
    <property type="component" value="Segment"/>
</dbReference>
<name>A0A068YP66_BPCP7</name>
<proteinExistence type="predicted"/>